<name>A0ABC8SR94_9AQUA</name>
<gene>
    <name evidence="2" type="ORF">ILEXP_LOCUS27084</name>
</gene>
<reference evidence="2 3" key="1">
    <citation type="submission" date="2024-02" db="EMBL/GenBank/DDBJ databases">
        <authorList>
            <person name="Vignale AGUSTIN F."/>
            <person name="Sosa J E."/>
            <person name="Modenutti C."/>
        </authorList>
    </citation>
    <scope>NUCLEOTIDE SEQUENCE [LARGE SCALE GENOMIC DNA]</scope>
</reference>
<keyword evidence="1" id="KW-0732">Signal</keyword>
<feature type="signal peptide" evidence="1">
    <location>
        <begin position="1"/>
        <end position="20"/>
    </location>
</feature>
<dbReference type="Proteomes" id="UP001642360">
    <property type="component" value="Unassembled WGS sequence"/>
</dbReference>
<dbReference type="PANTHER" id="PTHR31718">
    <property type="entry name" value="PLAT DOMAIN-CONTAINING PROTEIN"/>
    <property type="match status" value="1"/>
</dbReference>
<dbReference type="PANTHER" id="PTHR31718:SF31">
    <property type="entry name" value="OS01G0172800 PROTEIN"/>
    <property type="match status" value="1"/>
</dbReference>
<evidence type="ECO:0000313" key="3">
    <source>
        <dbReference type="Proteomes" id="UP001642360"/>
    </source>
</evidence>
<evidence type="ECO:0000313" key="2">
    <source>
        <dbReference type="EMBL" id="CAK9158441.1"/>
    </source>
</evidence>
<feature type="chain" id="PRO_5044894321" evidence="1">
    <location>
        <begin position="21"/>
        <end position="224"/>
    </location>
</feature>
<evidence type="ECO:0000256" key="1">
    <source>
        <dbReference type="SAM" id="SignalP"/>
    </source>
</evidence>
<dbReference type="InterPro" id="IPR010417">
    <property type="entry name" value="Embryo-specific_ATS3"/>
</dbReference>
<keyword evidence="3" id="KW-1185">Reference proteome</keyword>
<protein>
    <submittedName>
        <fullName evidence="2">Uncharacterized protein</fullName>
    </submittedName>
</protein>
<dbReference type="Pfam" id="PF06232">
    <property type="entry name" value="ATS3"/>
    <property type="match status" value="1"/>
</dbReference>
<comment type="caution">
    <text evidence="2">The sequence shown here is derived from an EMBL/GenBank/DDBJ whole genome shotgun (WGS) entry which is preliminary data.</text>
</comment>
<proteinExistence type="predicted"/>
<dbReference type="EMBL" id="CAUOFW020003170">
    <property type="protein sequence ID" value="CAK9158441.1"/>
    <property type="molecule type" value="Genomic_DNA"/>
</dbReference>
<accession>A0ABC8SR94</accession>
<sequence>MIRAVYFLLLLAFTLTSSQASSIIPRPQPRSSFKVNTTQVYVPRLDDPGSRTFERCSTDTFDVVGPCTYQVYVPRLDDPGSRTFERCSTDTFDVVGPCTYQTPQPQNSKYTETLSYSSSRIMGEVRDNEAYEEELLDYEEEDEKAPDSVNAKATGDAAKKGYVGIHSSGFRDFLLKPELLRAIVDSGFEHPSEGNNYFHIPEFGHKTGLVNISIKGSGRSFFIY</sequence>
<dbReference type="AlphaFoldDB" id="A0ABC8SR94"/>
<organism evidence="2 3">
    <name type="scientific">Ilex paraguariensis</name>
    <name type="common">yerba mate</name>
    <dbReference type="NCBI Taxonomy" id="185542"/>
    <lineage>
        <taxon>Eukaryota</taxon>
        <taxon>Viridiplantae</taxon>
        <taxon>Streptophyta</taxon>
        <taxon>Embryophyta</taxon>
        <taxon>Tracheophyta</taxon>
        <taxon>Spermatophyta</taxon>
        <taxon>Magnoliopsida</taxon>
        <taxon>eudicotyledons</taxon>
        <taxon>Gunneridae</taxon>
        <taxon>Pentapetalae</taxon>
        <taxon>asterids</taxon>
        <taxon>campanulids</taxon>
        <taxon>Aquifoliales</taxon>
        <taxon>Aquifoliaceae</taxon>
        <taxon>Ilex</taxon>
    </lineage>
</organism>